<dbReference type="EMBL" id="LJIJ01001122">
    <property type="protein sequence ID" value="ODM92898.1"/>
    <property type="molecule type" value="Genomic_DNA"/>
</dbReference>
<dbReference type="Proteomes" id="UP000094527">
    <property type="component" value="Unassembled WGS sequence"/>
</dbReference>
<accession>A0A1D2MIR5</accession>
<sequence>MSYNAVLRKENAEVFGRMSLSTLETLPGSWDIMFGDNFIPKTTDLKTILCDSKFPLSIHTVPGEREIIVKPDFRGENFEYKFSVSRTTKVRQLKDWIWEKMEMQGKSGLLKGHKMALLLHPDDKDDKILGDNQPIKGHSYGLTVFGTCPRKSCRSNNIPQQQTTYKAGYGFLRIDLKNKNVRCVGCKAPNCKFPPSTLVVCEGRALFRFKKTEGHLDAQTKLLESFGGIDEYASFDVGGGNAEYDWIEVTTVKKDESVYSCSRCNMPIQKWKETVLYGCPLSHPVHRGCKEDQCGICNARDIRTESLTLWSIIQLGQI</sequence>
<dbReference type="OrthoDB" id="1885901at2759"/>
<dbReference type="AlphaFoldDB" id="A0A1D2MIR5"/>
<organism evidence="1 2">
    <name type="scientific">Orchesella cincta</name>
    <name type="common">Springtail</name>
    <name type="synonym">Podura cincta</name>
    <dbReference type="NCBI Taxonomy" id="48709"/>
    <lineage>
        <taxon>Eukaryota</taxon>
        <taxon>Metazoa</taxon>
        <taxon>Ecdysozoa</taxon>
        <taxon>Arthropoda</taxon>
        <taxon>Hexapoda</taxon>
        <taxon>Collembola</taxon>
        <taxon>Entomobryomorpha</taxon>
        <taxon>Entomobryoidea</taxon>
        <taxon>Orchesellidae</taxon>
        <taxon>Orchesellinae</taxon>
        <taxon>Orchesella</taxon>
    </lineage>
</organism>
<name>A0A1D2MIR5_ORCCI</name>
<proteinExistence type="predicted"/>
<evidence type="ECO:0000313" key="1">
    <source>
        <dbReference type="EMBL" id="ODM92898.1"/>
    </source>
</evidence>
<evidence type="ECO:0000313" key="2">
    <source>
        <dbReference type="Proteomes" id="UP000094527"/>
    </source>
</evidence>
<protein>
    <submittedName>
        <fullName evidence="1">Uncharacterized protein</fullName>
    </submittedName>
</protein>
<reference evidence="1 2" key="1">
    <citation type="journal article" date="2016" name="Genome Biol. Evol.">
        <title>Gene Family Evolution Reflects Adaptation to Soil Environmental Stressors in the Genome of the Collembolan Orchesella cincta.</title>
        <authorList>
            <person name="Faddeeva-Vakhrusheva A."/>
            <person name="Derks M.F."/>
            <person name="Anvar S.Y."/>
            <person name="Agamennone V."/>
            <person name="Suring W."/>
            <person name="Smit S."/>
            <person name="van Straalen N.M."/>
            <person name="Roelofs D."/>
        </authorList>
    </citation>
    <scope>NUCLEOTIDE SEQUENCE [LARGE SCALE GENOMIC DNA]</scope>
    <source>
        <tissue evidence="1">Mixed pool</tissue>
    </source>
</reference>
<keyword evidence="2" id="KW-1185">Reference proteome</keyword>
<comment type="caution">
    <text evidence="1">The sequence shown here is derived from an EMBL/GenBank/DDBJ whole genome shotgun (WGS) entry which is preliminary data.</text>
</comment>
<gene>
    <name evidence="1" type="ORF">Ocin01_13785</name>
</gene>